<dbReference type="GO" id="GO:0050661">
    <property type="term" value="F:NADP binding"/>
    <property type="evidence" value="ECO:0007669"/>
    <property type="project" value="InterPro"/>
</dbReference>
<organism evidence="16 17">
    <name type="scientific">Planococcus salinus</name>
    <dbReference type="NCBI Taxonomy" id="1848460"/>
    <lineage>
        <taxon>Bacteria</taxon>
        <taxon>Bacillati</taxon>
        <taxon>Bacillota</taxon>
        <taxon>Bacilli</taxon>
        <taxon>Bacillales</taxon>
        <taxon>Caryophanaceae</taxon>
        <taxon>Planococcus</taxon>
    </lineage>
</organism>
<dbReference type="EMBL" id="RIAX01000003">
    <property type="protein sequence ID" value="RNF40147.1"/>
    <property type="molecule type" value="Genomic_DNA"/>
</dbReference>
<dbReference type="PROSITE" id="PS01042">
    <property type="entry name" value="HOMOSER_DHGENASE"/>
    <property type="match status" value="1"/>
</dbReference>
<dbReference type="InterPro" id="IPR036291">
    <property type="entry name" value="NAD(P)-bd_dom_sf"/>
</dbReference>
<dbReference type="Gene3D" id="3.30.360.10">
    <property type="entry name" value="Dihydrodipicolinate Reductase, domain 2"/>
    <property type="match status" value="1"/>
</dbReference>
<feature type="domain" description="Homoserine dehydrogenase catalytic" evidence="14">
    <location>
        <begin position="136"/>
        <end position="314"/>
    </location>
</feature>
<dbReference type="NCBIfam" id="NF004976">
    <property type="entry name" value="PRK06349.1"/>
    <property type="match status" value="1"/>
</dbReference>
<dbReference type="PANTHER" id="PTHR43331:SF1">
    <property type="entry name" value="HOMOSERINE DEHYDROGENASE"/>
    <property type="match status" value="1"/>
</dbReference>
<protein>
    <recommendedName>
        <fullName evidence="5 12">Homoserine dehydrogenase</fullName>
        <ecNumber evidence="4 12">1.1.1.3</ecNumber>
    </recommendedName>
</protein>
<dbReference type="SUPFAM" id="SSF55347">
    <property type="entry name" value="Glyceraldehyde-3-phosphate dehydrogenase-like, C-terminal domain"/>
    <property type="match status" value="1"/>
</dbReference>
<dbReference type="Gene3D" id="3.40.50.720">
    <property type="entry name" value="NAD(P)-binding Rossmann-like Domain"/>
    <property type="match status" value="1"/>
</dbReference>
<evidence type="ECO:0000256" key="9">
    <source>
        <dbReference type="ARBA" id="ARBA00023053"/>
    </source>
</evidence>
<dbReference type="OrthoDB" id="9808167at2"/>
<comment type="caution">
    <text evidence="16">The sequence shown here is derived from an EMBL/GenBank/DDBJ whole genome shotgun (WGS) entry which is preliminary data.</text>
</comment>
<evidence type="ECO:0000256" key="1">
    <source>
        <dbReference type="ARBA" id="ARBA00005056"/>
    </source>
</evidence>
<dbReference type="GO" id="GO:0004412">
    <property type="term" value="F:homoserine dehydrogenase activity"/>
    <property type="evidence" value="ECO:0007669"/>
    <property type="project" value="UniProtKB-EC"/>
</dbReference>
<keyword evidence="17" id="KW-1185">Reference proteome</keyword>
<dbReference type="PANTHER" id="PTHR43331">
    <property type="entry name" value="HOMOSERINE DEHYDROGENASE"/>
    <property type="match status" value="1"/>
</dbReference>
<dbReference type="Proteomes" id="UP000275473">
    <property type="component" value="Unassembled WGS sequence"/>
</dbReference>
<evidence type="ECO:0000313" key="16">
    <source>
        <dbReference type="EMBL" id="RNF40147.1"/>
    </source>
</evidence>
<comment type="similarity">
    <text evidence="3 13">Belongs to the homoserine dehydrogenase family.</text>
</comment>
<dbReference type="GO" id="GO:0009086">
    <property type="term" value="P:methionine biosynthetic process"/>
    <property type="evidence" value="ECO:0007669"/>
    <property type="project" value="UniProtKB-KW"/>
</dbReference>
<evidence type="ECO:0000256" key="13">
    <source>
        <dbReference type="RuleBase" id="RU004171"/>
    </source>
</evidence>
<dbReference type="UniPathway" id="UPA00051">
    <property type="reaction ID" value="UER00465"/>
</dbReference>
<dbReference type="EC" id="1.1.1.3" evidence="4 12"/>
<dbReference type="InterPro" id="IPR019811">
    <property type="entry name" value="HDH_CS"/>
</dbReference>
<evidence type="ECO:0000259" key="14">
    <source>
        <dbReference type="Pfam" id="PF00742"/>
    </source>
</evidence>
<dbReference type="Pfam" id="PF03447">
    <property type="entry name" value="NAD_binding_3"/>
    <property type="match status" value="1"/>
</dbReference>
<reference evidence="16 17" key="1">
    <citation type="journal article" date="2018" name="Int. J. Syst. Evol. Microbiol.">
        <title>Planococcus salinus sp. nov., a moderately halophilic bacterium isolated from a saline-alkali soil.</title>
        <authorList>
            <person name="Gan L."/>
        </authorList>
    </citation>
    <scope>NUCLEOTIDE SEQUENCE [LARGE SCALE GENOMIC DNA]</scope>
    <source>
        <strain evidence="16 17">LCB217</strain>
    </source>
</reference>
<keyword evidence="9" id="KW-0915">Sodium</keyword>
<dbReference type="SUPFAM" id="SSF51735">
    <property type="entry name" value="NAD(P)-binding Rossmann-fold domains"/>
    <property type="match status" value="1"/>
</dbReference>
<keyword evidence="6 12" id="KW-0028">Amino-acid biosynthesis</keyword>
<dbReference type="AlphaFoldDB" id="A0A3M8P8Z9"/>
<dbReference type="UniPathway" id="UPA00050">
    <property type="reaction ID" value="UER00063"/>
</dbReference>
<dbReference type="RefSeq" id="WP_123164656.1">
    <property type="nucleotide sequence ID" value="NZ_RIAX01000003.1"/>
</dbReference>
<dbReference type="Pfam" id="PF00742">
    <property type="entry name" value="Homoserine_dh"/>
    <property type="match status" value="1"/>
</dbReference>
<proteinExistence type="inferred from homology"/>
<dbReference type="InterPro" id="IPR005106">
    <property type="entry name" value="Asp/hSer_DH_NAD-bd"/>
</dbReference>
<accession>A0A3M8P8Z9</accession>
<name>A0A3M8P8Z9_9BACL</name>
<evidence type="ECO:0000256" key="4">
    <source>
        <dbReference type="ARBA" id="ARBA00013213"/>
    </source>
</evidence>
<evidence type="ECO:0000256" key="2">
    <source>
        <dbReference type="ARBA" id="ARBA00005062"/>
    </source>
</evidence>
<evidence type="ECO:0000256" key="11">
    <source>
        <dbReference type="ARBA" id="ARBA00048841"/>
    </source>
</evidence>
<evidence type="ECO:0000313" key="17">
    <source>
        <dbReference type="Proteomes" id="UP000275473"/>
    </source>
</evidence>
<dbReference type="GO" id="GO:0009088">
    <property type="term" value="P:threonine biosynthetic process"/>
    <property type="evidence" value="ECO:0007669"/>
    <property type="project" value="UniProtKB-UniPathway"/>
</dbReference>
<keyword evidence="12" id="KW-0521">NADP</keyword>
<comment type="pathway">
    <text evidence="1 12">Amino-acid biosynthesis; L-threonine biosynthesis; L-threonine from L-aspartate: step 3/5.</text>
</comment>
<keyword evidence="10 12" id="KW-0486">Methionine biosynthesis</keyword>
<comment type="catalytic activity">
    <reaction evidence="11">
        <text>L-homoserine + NADP(+) = L-aspartate 4-semialdehyde + NADPH + H(+)</text>
        <dbReference type="Rhea" id="RHEA:15761"/>
        <dbReference type="ChEBI" id="CHEBI:15378"/>
        <dbReference type="ChEBI" id="CHEBI:57476"/>
        <dbReference type="ChEBI" id="CHEBI:57783"/>
        <dbReference type="ChEBI" id="CHEBI:58349"/>
        <dbReference type="ChEBI" id="CHEBI:537519"/>
        <dbReference type="EC" id="1.1.1.3"/>
    </reaction>
    <physiologicalReaction direction="right-to-left" evidence="11">
        <dbReference type="Rhea" id="RHEA:15763"/>
    </physiologicalReaction>
</comment>
<evidence type="ECO:0000256" key="8">
    <source>
        <dbReference type="ARBA" id="ARBA00023002"/>
    </source>
</evidence>
<evidence type="ECO:0000256" key="6">
    <source>
        <dbReference type="ARBA" id="ARBA00022605"/>
    </source>
</evidence>
<evidence type="ECO:0000256" key="7">
    <source>
        <dbReference type="ARBA" id="ARBA00022697"/>
    </source>
</evidence>
<evidence type="ECO:0000256" key="10">
    <source>
        <dbReference type="ARBA" id="ARBA00023167"/>
    </source>
</evidence>
<evidence type="ECO:0000256" key="5">
    <source>
        <dbReference type="ARBA" id="ARBA00013376"/>
    </source>
</evidence>
<dbReference type="InterPro" id="IPR001342">
    <property type="entry name" value="HDH_cat"/>
</dbReference>
<feature type="domain" description="Aspartate/homoserine dehydrogenase NAD-binding" evidence="15">
    <location>
        <begin position="10"/>
        <end position="126"/>
    </location>
</feature>
<comment type="pathway">
    <text evidence="2 12">Amino-acid biosynthesis; L-methionine biosynthesis via de novo pathway; L-homoserine from L-aspartate: step 3/3.</text>
</comment>
<keyword evidence="8 12" id="KW-0560">Oxidoreductase</keyword>
<evidence type="ECO:0000256" key="3">
    <source>
        <dbReference type="ARBA" id="ARBA00006753"/>
    </source>
</evidence>
<dbReference type="FunFam" id="3.30.360.10:FF:000005">
    <property type="entry name" value="Homoserine dehydrogenase"/>
    <property type="match status" value="1"/>
</dbReference>
<gene>
    <name evidence="16" type="ORF">EEX84_05780</name>
</gene>
<keyword evidence="7 12" id="KW-0791">Threonine biosynthesis</keyword>
<evidence type="ECO:0000256" key="12">
    <source>
        <dbReference type="RuleBase" id="RU000579"/>
    </source>
</evidence>
<sequence length="415" mass="45421">MSVVNAAILGFGTVGEGVYRTIQSHQEELEAALGKPVKVVAVLVKNEHKSREIETDVLVTTEIEEIFNLPDLHVIFEAIVDKEPSFTYLKQAIAKGCHVITANKEMFCYHGQELLDLAQKQRVGVGYEASVAGGIPIIQTLQQLLNINNVTAIQGILNGTSNFILTEMREQKQSFEAALALAQQKGYAEADPGNDIYGCDAFYKLMILSGLVFGEQPDLKSVKINGITGITLEQIELADQWGLRFKHLASIEKKQERLHASVTPVLVSQSHPLYHVEGVDNAVNVTGDLVGDITLQGPGAGMYPTASAMVEDLVHVLQKPAGEKARNKAASKIIKENGEQDASYWLVSNIKQEQLSNAGIDFEQLEESFFAAKASPAQIEQLKEQEDGTTVYYPIVGTFELKNEHKETHLIGAHG</sequence>
<evidence type="ECO:0000259" key="15">
    <source>
        <dbReference type="Pfam" id="PF03447"/>
    </source>
</evidence>